<keyword evidence="1" id="KW-0732">Signal</keyword>
<evidence type="ECO:0000313" key="3">
    <source>
        <dbReference type="Proteomes" id="UP001515480"/>
    </source>
</evidence>
<evidence type="ECO:0000256" key="1">
    <source>
        <dbReference type="SAM" id="SignalP"/>
    </source>
</evidence>
<protein>
    <recommendedName>
        <fullName evidence="4">Peptide-O-fucosyltransferase 1</fullName>
    </recommendedName>
</protein>
<organism evidence="2 3">
    <name type="scientific">Prymnesium parvum</name>
    <name type="common">Toxic golden alga</name>
    <dbReference type="NCBI Taxonomy" id="97485"/>
    <lineage>
        <taxon>Eukaryota</taxon>
        <taxon>Haptista</taxon>
        <taxon>Haptophyta</taxon>
        <taxon>Prymnesiophyceae</taxon>
        <taxon>Prymnesiales</taxon>
        <taxon>Prymnesiaceae</taxon>
        <taxon>Prymnesium</taxon>
    </lineage>
</organism>
<sequence>MARRRRSCLLVLLVLCLSQLQYSAVRRRLYAVVRQWVRGSSAMPHRCLPDELASSDTFGDASPAHAERFLFYSPQFGHSNQLVALRNAAAWAAVLNRTLVLPHLLGHATEAQYRLGKPDRPKAAYAEVFDLARARRGVRPLKLVQASDFLALGLRPQRVLQVTGSALKLVRLRDDYFEALSLKWGPPLEIRMRSFTPHSIRYSFGGCTHHRVLAFRSLFAAWDVRPGRASPPGWMVGRLPGLTWLDKQAMPALLAPVPNLSRLVHSIHNWSLERHDSLLPPSRANATLADSGVGRQLPRELACLHLRRGDFEVDCPKYAAEARSKQGRGWVKSHFQKGWSCLQSDRVIEFNIQKLQQRAQHRKLAFFVATNAPLKSKFLRKLYPVTTLRAVMGMINSSGLLVSRQLLAPLLDQLVCSQAKWLILNVFSTFSQLAMGFIGLKSGHQIGWVRDLKMEEQAVAGVNISYWQRQPGEAFA</sequence>
<evidence type="ECO:0000313" key="2">
    <source>
        <dbReference type="EMBL" id="KAL1529393.1"/>
    </source>
</evidence>
<name>A0AB34K877_PRYPA</name>
<dbReference type="Gene3D" id="3.40.50.11350">
    <property type="match status" value="1"/>
</dbReference>
<proteinExistence type="predicted"/>
<accession>A0AB34K877</accession>
<dbReference type="PANTHER" id="PTHR36050:SF1">
    <property type="entry name" value="O-FUCOSYLTRANSFERASE 30"/>
    <property type="match status" value="1"/>
</dbReference>
<dbReference type="CDD" id="cd11296">
    <property type="entry name" value="O-FucT_like"/>
    <property type="match status" value="1"/>
</dbReference>
<reference evidence="2 3" key="1">
    <citation type="journal article" date="2024" name="Science">
        <title>Giant polyketide synthase enzymes in the biosynthesis of giant marine polyether toxins.</title>
        <authorList>
            <person name="Fallon T.R."/>
            <person name="Shende V.V."/>
            <person name="Wierzbicki I.H."/>
            <person name="Pendleton A.L."/>
            <person name="Watervoot N.F."/>
            <person name="Auber R.P."/>
            <person name="Gonzalez D.J."/>
            <person name="Wisecaver J.H."/>
            <person name="Moore B.S."/>
        </authorList>
    </citation>
    <scope>NUCLEOTIDE SEQUENCE [LARGE SCALE GENOMIC DNA]</scope>
    <source>
        <strain evidence="2 3">12B1</strain>
    </source>
</reference>
<feature type="chain" id="PRO_5044191687" description="Peptide-O-fucosyltransferase 1" evidence="1">
    <location>
        <begin position="24"/>
        <end position="476"/>
    </location>
</feature>
<dbReference type="AlphaFoldDB" id="A0AB34K877"/>
<evidence type="ECO:0008006" key="4">
    <source>
        <dbReference type="Google" id="ProtNLM"/>
    </source>
</evidence>
<gene>
    <name evidence="2" type="ORF">AB1Y20_000343</name>
</gene>
<comment type="caution">
    <text evidence="2">The sequence shown here is derived from an EMBL/GenBank/DDBJ whole genome shotgun (WGS) entry which is preliminary data.</text>
</comment>
<dbReference type="PANTHER" id="PTHR36050">
    <property type="entry name" value="O-FUCOSYLTRANSFERASE 30"/>
    <property type="match status" value="1"/>
</dbReference>
<feature type="signal peptide" evidence="1">
    <location>
        <begin position="1"/>
        <end position="23"/>
    </location>
</feature>
<dbReference type="Proteomes" id="UP001515480">
    <property type="component" value="Unassembled WGS sequence"/>
</dbReference>
<dbReference type="EMBL" id="JBGBPQ010000001">
    <property type="protein sequence ID" value="KAL1529393.1"/>
    <property type="molecule type" value="Genomic_DNA"/>
</dbReference>
<keyword evidence="3" id="KW-1185">Reference proteome</keyword>